<organism evidence="3 4">
    <name type="scientific">Glossina pallidipes</name>
    <name type="common">Tsetse fly</name>
    <dbReference type="NCBI Taxonomy" id="7398"/>
    <lineage>
        <taxon>Eukaryota</taxon>
        <taxon>Metazoa</taxon>
        <taxon>Ecdysozoa</taxon>
        <taxon>Arthropoda</taxon>
        <taxon>Hexapoda</taxon>
        <taxon>Insecta</taxon>
        <taxon>Pterygota</taxon>
        <taxon>Neoptera</taxon>
        <taxon>Endopterygota</taxon>
        <taxon>Diptera</taxon>
        <taxon>Brachycera</taxon>
        <taxon>Muscomorpha</taxon>
        <taxon>Hippoboscoidea</taxon>
        <taxon>Glossinidae</taxon>
        <taxon>Glossina</taxon>
    </lineage>
</organism>
<dbReference type="STRING" id="7398.A0A1A9ZNR2"/>
<evidence type="ECO:0000313" key="4">
    <source>
        <dbReference type="Proteomes" id="UP000092445"/>
    </source>
</evidence>
<keyword evidence="4" id="KW-1185">Reference proteome</keyword>
<feature type="chain" id="PRO_5008403067" evidence="2">
    <location>
        <begin position="24"/>
        <end position="146"/>
    </location>
</feature>
<accession>A0A1A9ZNR2</accession>
<keyword evidence="2" id="KW-0732">Signal</keyword>
<evidence type="ECO:0000313" key="3">
    <source>
        <dbReference type="EnsemblMetazoa" id="GPAI020316-PA"/>
    </source>
</evidence>
<dbReference type="PANTHER" id="PTHR11451">
    <property type="entry name" value="THREONINE-TRNA LIGASE"/>
    <property type="match status" value="1"/>
</dbReference>
<dbReference type="VEuPathDB" id="VectorBase:GPAI020316"/>
<sequence length="146" mass="16644">MFQKLISWRRCFWILRCLVLSTSEKYLGELEQWNVAEKASAESLDEFGLPWKKNAGDGAFYGPKIDITILDDLKRAHQCATIQLDFQLLIRFNLHDVADDGETICKLCKWLLSEDAMATDKLSEGIRKFAADAMSSKKLIGKQINV</sequence>
<name>A0A1A9ZNR2_GLOPL</name>
<dbReference type="PANTHER" id="PTHR11451:SF46">
    <property type="entry name" value="THREONINE--TRNA LIGASE"/>
    <property type="match status" value="1"/>
</dbReference>
<dbReference type="GO" id="GO:0006435">
    <property type="term" value="P:threonyl-tRNA aminoacylation"/>
    <property type="evidence" value="ECO:0007669"/>
    <property type="project" value="TreeGrafter"/>
</dbReference>
<feature type="signal peptide" evidence="2">
    <location>
        <begin position="1"/>
        <end position="23"/>
    </location>
</feature>
<dbReference type="Gene3D" id="3.30.930.10">
    <property type="entry name" value="Bira Bifunctional Protein, Domain 2"/>
    <property type="match status" value="1"/>
</dbReference>
<dbReference type="GO" id="GO:0004829">
    <property type="term" value="F:threonine-tRNA ligase activity"/>
    <property type="evidence" value="ECO:0007669"/>
    <property type="project" value="TreeGrafter"/>
</dbReference>
<evidence type="ECO:0000256" key="2">
    <source>
        <dbReference type="SAM" id="SignalP"/>
    </source>
</evidence>
<dbReference type="InterPro" id="IPR045864">
    <property type="entry name" value="aa-tRNA-synth_II/BPL/LPL"/>
</dbReference>
<dbReference type="Proteomes" id="UP000092445">
    <property type="component" value="Unassembled WGS sequence"/>
</dbReference>
<protein>
    <submittedName>
        <fullName evidence="3">Uncharacterized protein</fullName>
    </submittedName>
</protein>
<proteinExistence type="predicted"/>
<dbReference type="GO" id="GO:0005739">
    <property type="term" value="C:mitochondrion"/>
    <property type="evidence" value="ECO:0007669"/>
    <property type="project" value="TreeGrafter"/>
</dbReference>
<dbReference type="AlphaFoldDB" id="A0A1A9ZNR2"/>
<dbReference type="EnsemblMetazoa" id="GPAI020316-RA">
    <property type="protein sequence ID" value="GPAI020316-PA"/>
    <property type="gene ID" value="GPAI020316"/>
</dbReference>
<reference evidence="4" key="1">
    <citation type="submission" date="2014-03" db="EMBL/GenBank/DDBJ databases">
        <authorList>
            <person name="Aksoy S."/>
            <person name="Warren W."/>
            <person name="Wilson R.K."/>
        </authorList>
    </citation>
    <scope>NUCLEOTIDE SEQUENCE [LARGE SCALE GENOMIC DNA]</scope>
    <source>
        <strain evidence="4">IAEA</strain>
    </source>
</reference>
<reference evidence="3" key="2">
    <citation type="submission" date="2020-05" db="UniProtKB">
        <authorList>
            <consortium name="EnsemblMetazoa"/>
        </authorList>
    </citation>
    <scope>IDENTIFICATION</scope>
    <source>
        <strain evidence="3">IAEA</strain>
    </source>
</reference>
<evidence type="ECO:0000256" key="1">
    <source>
        <dbReference type="ARBA" id="ARBA00022917"/>
    </source>
</evidence>
<dbReference type="SUPFAM" id="SSF55681">
    <property type="entry name" value="Class II aaRS and biotin synthetases"/>
    <property type="match status" value="1"/>
</dbReference>
<keyword evidence="1" id="KW-0648">Protein biosynthesis</keyword>